<dbReference type="NCBIfam" id="TIGR04354">
    <property type="entry name" value="amphi-Trp"/>
    <property type="match status" value="1"/>
</dbReference>
<feature type="domain" description="Amphi-Trp" evidence="1">
    <location>
        <begin position="1"/>
        <end position="88"/>
    </location>
</feature>
<dbReference type="RefSeq" id="WP_149391676.1">
    <property type="nucleotide sequence ID" value="NZ_SMRS01000009.1"/>
</dbReference>
<dbReference type="AlphaFoldDB" id="A0A5A9VYV5"/>
<dbReference type="Pfam" id="PF20068">
    <property type="entry name" value="Amphi-Trp"/>
    <property type="match status" value="1"/>
</dbReference>
<evidence type="ECO:0000313" key="2">
    <source>
        <dbReference type="EMBL" id="KAA0873717.1"/>
    </source>
</evidence>
<protein>
    <submittedName>
        <fullName evidence="2">Amphi-Trp domain-containing protein</fullName>
    </submittedName>
</protein>
<evidence type="ECO:0000259" key="1">
    <source>
        <dbReference type="Pfam" id="PF20068"/>
    </source>
</evidence>
<dbReference type="OrthoDB" id="5422838at2"/>
<dbReference type="Proteomes" id="UP000325302">
    <property type="component" value="Unassembled WGS sequence"/>
</dbReference>
<accession>A0A5A9VYV5</accession>
<keyword evidence="3" id="KW-1185">Reference proteome</keyword>
<organism evidence="2 3">
    <name type="scientific">Nitrincola tapanii</name>
    <dbReference type="NCBI Taxonomy" id="1708751"/>
    <lineage>
        <taxon>Bacteria</taxon>
        <taxon>Pseudomonadati</taxon>
        <taxon>Pseudomonadota</taxon>
        <taxon>Gammaproteobacteria</taxon>
        <taxon>Oceanospirillales</taxon>
        <taxon>Oceanospirillaceae</taxon>
        <taxon>Nitrincola</taxon>
    </lineage>
</organism>
<name>A0A5A9VYV5_9GAMM</name>
<sequence>MAKKKSFRHQSLQETAQVRALLQALIDGLDKGQIRLEDEQGKIRLKPNGLLNLSIAAEKECGISKLGLKISWRDEDSEKASKPESLKID</sequence>
<comment type="caution">
    <text evidence="2">The sequence shown here is derived from an EMBL/GenBank/DDBJ whole genome shotgun (WGS) entry which is preliminary data.</text>
</comment>
<evidence type="ECO:0000313" key="3">
    <source>
        <dbReference type="Proteomes" id="UP000325302"/>
    </source>
</evidence>
<reference evidence="2 3" key="1">
    <citation type="submission" date="2019-03" db="EMBL/GenBank/DDBJ databases">
        <title>Nitrincola sp. nov. isolated from an Indian soda lake.</title>
        <authorList>
            <person name="Joshi A."/>
            <person name="Thite S.V."/>
            <person name="Joseph N."/>
            <person name="Dhotre D."/>
            <person name="Moorthy M."/>
            <person name="Shouche Y.S."/>
        </authorList>
    </citation>
    <scope>NUCLEOTIDE SEQUENCE [LARGE SCALE GENOMIC DNA]</scope>
    <source>
        <strain evidence="2 3">MEB193</strain>
    </source>
</reference>
<dbReference type="EMBL" id="SMRS01000009">
    <property type="protein sequence ID" value="KAA0873717.1"/>
    <property type="molecule type" value="Genomic_DNA"/>
</dbReference>
<gene>
    <name evidence="2" type="ORF">E1H14_11740</name>
</gene>
<dbReference type="InterPro" id="IPR027598">
    <property type="entry name" value="Amphi-Trp_dom"/>
</dbReference>
<proteinExistence type="predicted"/>